<dbReference type="Proteomes" id="UP001164748">
    <property type="component" value="Chromosome"/>
</dbReference>
<keyword evidence="6" id="KW-0808">Transferase</keyword>
<dbReference type="Pfam" id="PF00990">
    <property type="entry name" value="GGDEF"/>
    <property type="match status" value="1"/>
</dbReference>
<protein>
    <submittedName>
        <fullName evidence="6">Diguanylate cyclase</fullName>
        <ecNumber evidence="6">2.7.7.65</ecNumber>
    </submittedName>
</protein>
<gene>
    <name evidence="6" type="ORF">N8M53_02060</name>
</gene>
<dbReference type="InterPro" id="IPR000160">
    <property type="entry name" value="GGDEF_dom"/>
</dbReference>
<dbReference type="InterPro" id="IPR029787">
    <property type="entry name" value="Nucleotide_cyclase"/>
</dbReference>
<dbReference type="GO" id="GO:0052621">
    <property type="term" value="F:diguanylate cyclase activity"/>
    <property type="evidence" value="ECO:0007669"/>
    <property type="project" value="UniProtKB-EC"/>
</dbReference>
<dbReference type="GO" id="GO:0007165">
    <property type="term" value="P:signal transduction"/>
    <property type="evidence" value="ECO:0007669"/>
    <property type="project" value="InterPro"/>
</dbReference>
<dbReference type="PROSITE" id="PS50887">
    <property type="entry name" value="GGDEF"/>
    <property type="match status" value="1"/>
</dbReference>
<keyword evidence="6" id="KW-0548">Nucleotidyltransferase</keyword>
<dbReference type="PANTHER" id="PTHR46663:SF2">
    <property type="entry name" value="GGDEF DOMAIN-CONTAINING PROTEIN"/>
    <property type="match status" value="1"/>
</dbReference>
<dbReference type="PANTHER" id="PTHR46663">
    <property type="entry name" value="DIGUANYLATE CYCLASE DGCT-RELATED"/>
    <property type="match status" value="1"/>
</dbReference>
<dbReference type="EC" id="2.7.7.65" evidence="6"/>
<comment type="cofactor">
    <cofactor evidence="1">
        <name>Mg(2+)</name>
        <dbReference type="ChEBI" id="CHEBI:18420"/>
    </cofactor>
</comment>
<name>A0AA47LRR4_9GAMM</name>
<dbReference type="Gene3D" id="3.30.70.270">
    <property type="match status" value="1"/>
</dbReference>
<feature type="transmembrane region" description="Helical" evidence="3">
    <location>
        <begin position="161"/>
        <end position="183"/>
    </location>
</feature>
<dbReference type="InterPro" id="IPR043128">
    <property type="entry name" value="Rev_trsase/Diguanyl_cyclase"/>
</dbReference>
<dbReference type="NCBIfam" id="TIGR00254">
    <property type="entry name" value="GGDEF"/>
    <property type="match status" value="1"/>
</dbReference>
<dbReference type="GO" id="GO:0016020">
    <property type="term" value="C:membrane"/>
    <property type="evidence" value="ECO:0007669"/>
    <property type="project" value="InterPro"/>
</dbReference>
<dbReference type="FunFam" id="3.30.70.270:FF:000001">
    <property type="entry name" value="Diguanylate cyclase domain protein"/>
    <property type="match status" value="1"/>
</dbReference>
<dbReference type="SMART" id="SM00304">
    <property type="entry name" value="HAMP"/>
    <property type="match status" value="1"/>
</dbReference>
<dbReference type="PROSITE" id="PS50885">
    <property type="entry name" value="HAMP"/>
    <property type="match status" value="1"/>
</dbReference>
<evidence type="ECO:0000313" key="6">
    <source>
        <dbReference type="EMBL" id="WBA09034.1"/>
    </source>
</evidence>
<evidence type="ECO:0000256" key="2">
    <source>
        <dbReference type="SAM" id="Coils"/>
    </source>
</evidence>
<dbReference type="CDD" id="cd06225">
    <property type="entry name" value="HAMP"/>
    <property type="match status" value="1"/>
</dbReference>
<feature type="transmembrane region" description="Helical" evidence="3">
    <location>
        <begin position="7"/>
        <end position="30"/>
    </location>
</feature>
<dbReference type="RefSeq" id="WP_269579296.1">
    <property type="nucleotide sequence ID" value="NZ_CP114588.1"/>
</dbReference>
<feature type="coiled-coil region" evidence="2">
    <location>
        <begin position="239"/>
        <end position="266"/>
    </location>
</feature>
<dbReference type="AlphaFoldDB" id="A0AA47LRR4"/>
<accession>A0AA47LRR4</accession>
<keyword evidence="2" id="KW-0175">Coiled coil</keyword>
<evidence type="ECO:0000259" key="4">
    <source>
        <dbReference type="PROSITE" id="PS50885"/>
    </source>
</evidence>
<evidence type="ECO:0000313" key="7">
    <source>
        <dbReference type="Proteomes" id="UP001164748"/>
    </source>
</evidence>
<dbReference type="InterPro" id="IPR052163">
    <property type="entry name" value="DGC-Regulatory_Protein"/>
</dbReference>
<dbReference type="SMART" id="SM00267">
    <property type="entry name" value="GGDEF"/>
    <property type="match status" value="1"/>
</dbReference>
<dbReference type="Gene3D" id="6.10.340.10">
    <property type="match status" value="1"/>
</dbReference>
<evidence type="ECO:0000256" key="3">
    <source>
        <dbReference type="SAM" id="Phobius"/>
    </source>
</evidence>
<keyword evidence="3" id="KW-0812">Transmembrane</keyword>
<dbReference type="CDD" id="cd01949">
    <property type="entry name" value="GGDEF"/>
    <property type="match status" value="1"/>
</dbReference>
<dbReference type="InterPro" id="IPR003660">
    <property type="entry name" value="HAMP_dom"/>
</dbReference>
<reference evidence="6" key="1">
    <citation type="submission" date="2022-09" db="EMBL/GenBank/DDBJ databases">
        <authorList>
            <person name="Li Z.-J."/>
        </authorList>
    </citation>
    <scope>NUCLEOTIDE SEQUENCE</scope>
    <source>
        <strain evidence="6">TGB11</strain>
    </source>
</reference>
<organism evidence="6 7">
    <name type="scientific">Salinivibrio kushneri</name>
    <dbReference type="NCBI Taxonomy" id="1908198"/>
    <lineage>
        <taxon>Bacteria</taxon>
        <taxon>Pseudomonadati</taxon>
        <taxon>Pseudomonadota</taxon>
        <taxon>Gammaproteobacteria</taxon>
        <taxon>Vibrionales</taxon>
        <taxon>Vibrionaceae</taxon>
        <taxon>Salinivibrio</taxon>
    </lineage>
</organism>
<keyword evidence="3" id="KW-1133">Transmembrane helix</keyword>
<sequence>MRIGQQLSIVVYACTALTFVTLLITVELFYKQNQIQARLDSIVAVHSQIDSLRGRLWLYRQYPSTQTRQDVHQSTNALRAQLNSDKEALPPQSAQSIRLAANSIDRLLGITADQLDGNPSVDDRRLMLFSRFNVLLQAMSETAFSVRQQVMHQSGQQQKTLLVVHGGVLVVLALLVTMFVTSLRRRLTHRLKALHSTITQIKQGDLTTELTLTDKDELTELADHVNDMKRALSHTMVDKKQLSEEVARQTQQLREQQHQLKFLAEHDELTGLFNRRAFESHVDVALMRANRAQTNAALLFIDLNNFKQVNDTYGHGVGDELLKVVSQRLKQSVRRSDLVGRLGGDEFIVWLDLLADKSALNEVITRIQDEMHAPIQVADTSLSLAISIGVSCFPTDGLELQQMMNQADAAMYYAKTHPSARCCLYSNLPADQIK</sequence>
<feature type="domain" description="GGDEF" evidence="5">
    <location>
        <begin position="294"/>
        <end position="427"/>
    </location>
</feature>
<evidence type="ECO:0000256" key="1">
    <source>
        <dbReference type="ARBA" id="ARBA00001946"/>
    </source>
</evidence>
<evidence type="ECO:0000259" key="5">
    <source>
        <dbReference type="PROSITE" id="PS50887"/>
    </source>
</evidence>
<dbReference type="Pfam" id="PF00672">
    <property type="entry name" value="HAMP"/>
    <property type="match status" value="1"/>
</dbReference>
<dbReference type="SUPFAM" id="SSF158472">
    <property type="entry name" value="HAMP domain-like"/>
    <property type="match status" value="1"/>
</dbReference>
<proteinExistence type="predicted"/>
<feature type="domain" description="HAMP" evidence="4">
    <location>
        <begin position="185"/>
        <end position="237"/>
    </location>
</feature>
<dbReference type="EMBL" id="CP114588">
    <property type="protein sequence ID" value="WBA09034.1"/>
    <property type="molecule type" value="Genomic_DNA"/>
</dbReference>
<keyword evidence="3" id="KW-0472">Membrane</keyword>
<dbReference type="SUPFAM" id="SSF55073">
    <property type="entry name" value="Nucleotide cyclase"/>
    <property type="match status" value="1"/>
</dbReference>